<feature type="transmembrane region" description="Helical" evidence="8">
    <location>
        <begin position="170"/>
        <end position="190"/>
    </location>
</feature>
<feature type="transmembrane region" description="Helical" evidence="8">
    <location>
        <begin position="205"/>
        <end position="222"/>
    </location>
</feature>
<keyword evidence="3 7" id="KW-0813">Transport</keyword>
<dbReference type="Pfam" id="PF00083">
    <property type="entry name" value="Sugar_tr"/>
    <property type="match status" value="1"/>
</dbReference>
<feature type="domain" description="Major facilitator superfamily (MFS) profile" evidence="9">
    <location>
        <begin position="39"/>
        <end position="487"/>
    </location>
</feature>
<evidence type="ECO:0000256" key="5">
    <source>
        <dbReference type="ARBA" id="ARBA00022989"/>
    </source>
</evidence>
<feature type="transmembrane region" description="Helical" evidence="8">
    <location>
        <begin position="334"/>
        <end position="351"/>
    </location>
</feature>
<protein>
    <recommendedName>
        <fullName evidence="9">Major facilitator superfamily (MFS) profile domain-containing protein</fullName>
    </recommendedName>
</protein>
<evidence type="ECO:0000256" key="8">
    <source>
        <dbReference type="SAM" id="Phobius"/>
    </source>
</evidence>
<reference evidence="10 11" key="1">
    <citation type="submission" date="2023-08" db="EMBL/GenBank/DDBJ databases">
        <title>Black Yeasts Isolated from many extreme environments.</title>
        <authorList>
            <person name="Coleine C."/>
            <person name="Stajich J.E."/>
            <person name="Selbmann L."/>
        </authorList>
    </citation>
    <scope>NUCLEOTIDE SEQUENCE [LARGE SCALE GENOMIC DNA]</scope>
    <source>
        <strain evidence="10 11">CCFEE 5935</strain>
    </source>
</reference>
<evidence type="ECO:0000313" key="10">
    <source>
        <dbReference type="EMBL" id="KAK5171971.1"/>
    </source>
</evidence>
<evidence type="ECO:0000259" key="9">
    <source>
        <dbReference type="PROSITE" id="PS50850"/>
    </source>
</evidence>
<dbReference type="Gene3D" id="1.20.1250.20">
    <property type="entry name" value="MFS general substrate transporter like domains"/>
    <property type="match status" value="1"/>
</dbReference>
<evidence type="ECO:0000256" key="7">
    <source>
        <dbReference type="RuleBase" id="RU003346"/>
    </source>
</evidence>
<feature type="transmembrane region" description="Helical" evidence="8">
    <location>
        <begin position="396"/>
        <end position="417"/>
    </location>
</feature>
<dbReference type="GO" id="GO:0005351">
    <property type="term" value="F:carbohydrate:proton symporter activity"/>
    <property type="evidence" value="ECO:0007669"/>
    <property type="project" value="TreeGrafter"/>
</dbReference>
<dbReference type="RefSeq" id="XP_064660815.1">
    <property type="nucleotide sequence ID" value="XM_064800864.1"/>
</dbReference>
<feature type="transmembrane region" description="Helical" evidence="8">
    <location>
        <begin position="292"/>
        <end position="314"/>
    </location>
</feature>
<accession>A0AAV9PH05</accession>
<feature type="transmembrane region" description="Helical" evidence="8">
    <location>
        <begin position="115"/>
        <end position="133"/>
    </location>
</feature>
<dbReference type="NCBIfam" id="TIGR00879">
    <property type="entry name" value="SP"/>
    <property type="match status" value="1"/>
</dbReference>
<keyword evidence="5 8" id="KW-1133">Transmembrane helix</keyword>
<organism evidence="10 11">
    <name type="scientific">Saxophila tyrrhenica</name>
    <dbReference type="NCBI Taxonomy" id="1690608"/>
    <lineage>
        <taxon>Eukaryota</taxon>
        <taxon>Fungi</taxon>
        <taxon>Dikarya</taxon>
        <taxon>Ascomycota</taxon>
        <taxon>Pezizomycotina</taxon>
        <taxon>Dothideomycetes</taxon>
        <taxon>Dothideomycetidae</taxon>
        <taxon>Mycosphaerellales</taxon>
        <taxon>Extremaceae</taxon>
        <taxon>Saxophila</taxon>
    </lineage>
</organism>
<dbReference type="InterPro" id="IPR003663">
    <property type="entry name" value="Sugar/inositol_transpt"/>
</dbReference>
<evidence type="ECO:0000256" key="2">
    <source>
        <dbReference type="ARBA" id="ARBA00010992"/>
    </source>
</evidence>
<evidence type="ECO:0000256" key="3">
    <source>
        <dbReference type="ARBA" id="ARBA00022448"/>
    </source>
</evidence>
<evidence type="ECO:0000256" key="4">
    <source>
        <dbReference type="ARBA" id="ARBA00022692"/>
    </source>
</evidence>
<keyword evidence="11" id="KW-1185">Reference proteome</keyword>
<evidence type="ECO:0000256" key="6">
    <source>
        <dbReference type="ARBA" id="ARBA00023136"/>
    </source>
</evidence>
<dbReference type="GeneID" id="89924954"/>
<dbReference type="InterPro" id="IPR050360">
    <property type="entry name" value="MFS_Sugar_Transporters"/>
</dbReference>
<gene>
    <name evidence="10" type="ORF">LTR77_003608</name>
</gene>
<dbReference type="GO" id="GO:0016020">
    <property type="term" value="C:membrane"/>
    <property type="evidence" value="ECO:0007669"/>
    <property type="project" value="UniProtKB-SubCell"/>
</dbReference>
<dbReference type="PANTHER" id="PTHR48022:SF31">
    <property type="entry name" value="HEXOSE TRANSPORTER"/>
    <property type="match status" value="1"/>
</dbReference>
<dbReference type="InterPro" id="IPR036259">
    <property type="entry name" value="MFS_trans_sf"/>
</dbReference>
<dbReference type="PANTHER" id="PTHR48022">
    <property type="entry name" value="PLASTIDIC GLUCOSE TRANSPORTER 4"/>
    <property type="match status" value="1"/>
</dbReference>
<dbReference type="AlphaFoldDB" id="A0AAV9PH05"/>
<dbReference type="PROSITE" id="PS50850">
    <property type="entry name" value="MFS"/>
    <property type="match status" value="1"/>
</dbReference>
<comment type="subcellular location">
    <subcellularLocation>
        <location evidence="1">Membrane</location>
        <topology evidence="1">Multi-pass membrane protein</topology>
    </subcellularLocation>
</comment>
<evidence type="ECO:0000313" key="11">
    <source>
        <dbReference type="Proteomes" id="UP001337655"/>
    </source>
</evidence>
<feature type="transmembrane region" description="Helical" evidence="8">
    <location>
        <begin position="36"/>
        <end position="52"/>
    </location>
</feature>
<sequence>MVNISRPKQGAVVEAQESAPAIPRVKWSASPNMRKLYFYCAILCVCSATTGYDGSLMNTSQILDSWKITMGPTAEGPTEETLGRVSAMYSIGSIASLPVVPFLSDRFGRKTPITIGCIIMVIAAAIQASAHGLSQYEGARFFMGFGNSLAQLSCPLLVTEIAHPQHRARITAVYNCLWNLGALICAWLAFGTQHINGTWSWRTPTLVQGIFSVIQLTFIWWVPESPRWLISKDRSPEALNMLAHYHADGNENDATVQFEFAEIKETIRLEFLHQKSSKYIDFIKTKGNRYRLAIIISLGLISQWSGNALVSYYATAIYEGAGVDGQTPQLGLDAGNKVLSLIVSISCAFLVDRVGRRPLFLAATFGMLLFLIGATITGERYTALNEQSIGYANILFIWLHGVAYALAWSGLLVAYTVEVLPFKLRAKGLFIMNLFVQVALTINNYVNPIPITGNGGWVGQNWKLFACYTGWVLLELIWVYFMFPETRGPTLEEIARIFDGEDAEVADVDVKGTGITNRSNSVDRDVEQYVHQEKS</sequence>
<name>A0AAV9PH05_9PEZI</name>
<dbReference type="EMBL" id="JAVRRT010000005">
    <property type="protein sequence ID" value="KAK5171971.1"/>
    <property type="molecule type" value="Genomic_DNA"/>
</dbReference>
<dbReference type="FunFam" id="1.20.1250.20:FF:000117">
    <property type="entry name" value="MFS hexose transporter"/>
    <property type="match status" value="1"/>
</dbReference>
<proteinExistence type="inferred from homology"/>
<dbReference type="InterPro" id="IPR020846">
    <property type="entry name" value="MFS_dom"/>
</dbReference>
<comment type="caution">
    <text evidence="10">The sequence shown here is derived from an EMBL/GenBank/DDBJ whole genome shotgun (WGS) entry which is preliminary data.</text>
</comment>
<dbReference type="Proteomes" id="UP001337655">
    <property type="component" value="Unassembled WGS sequence"/>
</dbReference>
<comment type="similarity">
    <text evidence="2 7">Belongs to the major facilitator superfamily. Sugar transporter (TC 2.A.1.1) family.</text>
</comment>
<keyword evidence="4 8" id="KW-0812">Transmembrane</keyword>
<evidence type="ECO:0000256" key="1">
    <source>
        <dbReference type="ARBA" id="ARBA00004141"/>
    </source>
</evidence>
<feature type="transmembrane region" description="Helical" evidence="8">
    <location>
        <begin position="462"/>
        <end position="483"/>
    </location>
</feature>
<dbReference type="InterPro" id="IPR005828">
    <property type="entry name" value="MFS_sugar_transport-like"/>
</dbReference>
<keyword evidence="6 8" id="KW-0472">Membrane</keyword>
<feature type="transmembrane region" description="Helical" evidence="8">
    <location>
        <begin position="429"/>
        <end position="446"/>
    </location>
</feature>
<feature type="transmembrane region" description="Helical" evidence="8">
    <location>
        <begin position="358"/>
        <end position="376"/>
    </location>
</feature>
<dbReference type="SUPFAM" id="SSF103473">
    <property type="entry name" value="MFS general substrate transporter"/>
    <property type="match status" value="1"/>
</dbReference>